<dbReference type="InterPro" id="IPR029063">
    <property type="entry name" value="SAM-dependent_MTases_sf"/>
</dbReference>
<feature type="domain" description="Methyltransferase FkbM" evidence="3">
    <location>
        <begin position="143"/>
        <end position="301"/>
    </location>
</feature>
<evidence type="ECO:0000313" key="4">
    <source>
        <dbReference type="EMBL" id="EFO94757.1"/>
    </source>
</evidence>
<gene>
    <name evidence="4" type="ORF">CRE_10665</name>
</gene>
<protein>
    <recommendedName>
        <fullName evidence="3">Methyltransferase FkbM domain-containing protein</fullName>
    </recommendedName>
</protein>
<dbReference type="InterPro" id="IPR026913">
    <property type="entry name" value="METTL24"/>
</dbReference>
<sequence length="340" mass="38907">MANQFIILSVIIIITMINFMMWSGALHSNKSFLLPQLTYAPSKTPLQNTTDVLQSMQEIRQKLDAEMEILKNLKIGKDTEPDSFKEHFQVGTQKCFNAKFGFFQKMRLFSITQVPLRRRTLARIFKPNQYYLLYGSLAPEVFCPEKIRVGTVGDGGKWVCNPWKVPRDSVMFSLGLNNYIGFEEEWQQMTNNSNVLYGFDAAEQNPDTKNTYSNIRGTFRQATIAVASDPSKHKYTIEDLARTSNISDIEILKIDIEGAELTCLIPFLTKYQVCQIYLELHGGAPEHVALLNRIAHLGYRLFSYEINGYSMSACEYSFIHDKCIDKYGGMPIANYLDFKV</sequence>
<keyword evidence="2" id="KW-1133">Transmembrane helix</keyword>
<keyword evidence="1" id="KW-0175">Coiled coil</keyword>
<dbReference type="KEGG" id="crq:GCK72_016275"/>
<dbReference type="FunCoup" id="E3NEU0">
    <property type="interactions" value="28"/>
</dbReference>
<proteinExistence type="predicted"/>
<dbReference type="PANTHER" id="PTHR32026:SF27">
    <property type="entry name" value="METHYLTRANSFERASE FKBM DOMAIN-CONTAINING PROTEIN-RELATED"/>
    <property type="match status" value="1"/>
</dbReference>
<dbReference type="GeneID" id="9801809"/>
<accession>E3NEU0</accession>
<evidence type="ECO:0000256" key="2">
    <source>
        <dbReference type="SAM" id="Phobius"/>
    </source>
</evidence>
<dbReference type="OMA" id="ITFEEEW"/>
<dbReference type="eggNOG" id="ENOG502S02V">
    <property type="taxonomic scope" value="Eukaryota"/>
</dbReference>
<keyword evidence="5" id="KW-1185">Reference proteome</keyword>
<dbReference type="AlphaFoldDB" id="E3NEU0"/>
<feature type="coiled-coil region" evidence="1">
    <location>
        <begin position="46"/>
        <end position="73"/>
    </location>
</feature>
<dbReference type="InParanoid" id="E3NEU0"/>
<evidence type="ECO:0000313" key="5">
    <source>
        <dbReference type="Proteomes" id="UP000008281"/>
    </source>
</evidence>
<evidence type="ECO:0000256" key="1">
    <source>
        <dbReference type="SAM" id="Coils"/>
    </source>
</evidence>
<dbReference type="Pfam" id="PF05050">
    <property type="entry name" value="Methyltransf_21"/>
    <property type="match status" value="1"/>
</dbReference>
<dbReference type="CTD" id="9801809"/>
<dbReference type="InterPro" id="IPR006342">
    <property type="entry name" value="FkbM_mtfrase"/>
</dbReference>
<dbReference type="OrthoDB" id="10006218at2759"/>
<dbReference type="RefSeq" id="XP_003093079.2">
    <property type="nucleotide sequence ID" value="XM_003093031.2"/>
</dbReference>
<reference evidence="4" key="1">
    <citation type="submission" date="2007-07" db="EMBL/GenBank/DDBJ databases">
        <title>PCAP assembly of the Caenorhabditis remanei genome.</title>
        <authorList>
            <consortium name="The Caenorhabditis remanei Sequencing Consortium"/>
            <person name="Wilson R.K."/>
        </authorList>
    </citation>
    <scope>NUCLEOTIDE SEQUENCE [LARGE SCALE GENOMIC DNA]</scope>
    <source>
        <strain evidence="4">PB4641</strain>
    </source>
</reference>
<dbReference type="PANTHER" id="PTHR32026">
    <property type="entry name" value="METHYLTRANSFERASE-LIKE PROTEIN 24"/>
    <property type="match status" value="1"/>
</dbReference>
<dbReference type="STRING" id="31234.E3NEU0"/>
<keyword evidence="2" id="KW-0812">Transmembrane</keyword>
<dbReference type="HOGENOM" id="CLU_074434_0_0_1"/>
<evidence type="ECO:0000259" key="3">
    <source>
        <dbReference type="Pfam" id="PF05050"/>
    </source>
</evidence>
<dbReference type="Proteomes" id="UP000008281">
    <property type="component" value="Unassembled WGS sequence"/>
</dbReference>
<keyword evidence="2" id="KW-0472">Membrane</keyword>
<dbReference type="SUPFAM" id="SSF53335">
    <property type="entry name" value="S-adenosyl-L-methionine-dependent methyltransferases"/>
    <property type="match status" value="1"/>
</dbReference>
<name>E3NEU0_CAERE</name>
<feature type="transmembrane region" description="Helical" evidence="2">
    <location>
        <begin position="6"/>
        <end position="26"/>
    </location>
</feature>
<organism evidence="5">
    <name type="scientific">Caenorhabditis remanei</name>
    <name type="common">Caenorhabditis vulgaris</name>
    <dbReference type="NCBI Taxonomy" id="31234"/>
    <lineage>
        <taxon>Eukaryota</taxon>
        <taxon>Metazoa</taxon>
        <taxon>Ecdysozoa</taxon>
        <taxon>Nematoda</taxon>
        <taxon>Chromadorea</taxon>
        <taxon>Rhabditida</taxon>
        <taxon>Rhabditina</taxon>
        <taxon>Rhabditomorpha</taxon>
        <taxon>Rhabditoidea</taxon>
        <taxon>Rhabditidae</taxon>
        <taxon>Peloderinae</taxon>
        <taxon>Caenorhabditis</taxon>
    </lineage>
</organism>
<dbReference type="EMBL" id="DS268626">
    <property type="protein sequence ID" value="EFO94757.1"/>
    <property type="molecule type" value="Genomic_DNA"/>
</dbReference>